<feature type="compositionally biased region" description="Polar residues" evidence="1">
    <location>
        <begin position="372"/>
        <end position="389"/>
    </location>
</feature>
<gene>
    <name evidence="2" type="ORF">EDB92DRAFT_986663</name>
</gene>
<feature type="compositionally biased region" description="Low complexity" evidence="1">
    <location>
        <begin position="85"/>
        <end position="100"/>
    </location>
</feature>
<name>A0AAD4LHM6_9AGAM</name>
<evidence type="ECO:0000313" key="3">
    <source>
        <dbReference type="Proteomes" id="UP001201163"/>
    </source>
</evidence>
<feature type="region of interest" description="Disordered" evidence="1">
    <location>
        <begin position="85"/>
        <end position="239"/>
    </location>
</feature>
<feature type="compositionally biased region" description="Basic and acidic residues" evidence="1">
    <location>
        <begin position="121"/>
        <end position="138"/>
    </location>
</feature>
<dbReference type="AlphaFoldDB" id="A0AAD4LHM6"/>
<proteinExistence type="predicted"/>
<evidence type="ECO:0000256" key="1">
    <source>
        <dbReference type="SAM" id="MobiDB-lite"/>
    </source>
</evidence>
<feature type="compositionally biased region" description="Basic and acidic residues" evidence="1">
    <location>
        <begin position="221"/>
        <end position="233"/>
    </location>
</feature>
<feature type="region of interest" description="Disordered" evidence="1">
    <location>
        <begin position="261"/>
        <end position="286"/>
    </location>
</feature>
<feature type="compositionally biased region" description="Low complexity" evidence="1">
    <location>
        <begin position="272"/>
        <end position="286"/>
    </location>
</feature>
<sequence length="389" mass="41693">MESCYFTRSVTFQLLACSPLSFNSMVAPSPAPSFPGAWPDLSSSDIATLPPLPHKFVPAVPHDTPQDVSPSLICLSPRPLPELPSLTSSISTADSSTSSSPVPLDEYPHSPPDAQTTCAPQEDHSPDFLDLREPRSPDPAHFSPVDDVIPSFPSPVSSQLEFSPSLSNNSRGAPSTESVATYLPTPGSPPNSDAEPAARQDEENPPEPSGEEMAAACSRSDVQERVGEQEHVNHPVKVPNGKRTFLSRVKHIGGRVRKLFKNRPAETKPRRNSVSSLVSSRRASLSVSVRLPAALPESPASRRGSELPLHSITRRFSLQSLLHPRLPRESADSSSRASVGNRLSTVVSAREGDWPNFENTSLPDAPGIVRNGVQSNGDQHGKTAESQAA</sequence>
<organism evidence="2 3">
    <name type="scientific">Lactarius akahatsu</name>
    <dbReference type="NCBI Taxonomy" id="416441"/>
    <lineage>
        <taxon>Eukaryota</taxon>
        <taxon>Fungi</taxon>
        <taxon>Dikarya</taxon>
        <taxon>Basidiomycota</taxon>
        <taxon>Agaricomycotina</taxon>
        <taxon>Agaricomycetes</taxon>
        <taxon>Russulales</taxon>
        <taxon>Russulaceae</taxon>
        <taxon>Lactarius</taxon>
    </lineage>
</organism>
<evidence type="ECO:0000313" key="2">
    <source>
        <dbReference type="EMBL" id="KAH8988847.1"/>
    </source>
</evidence>
<feature type="compositionally biased region" description="Polar residues" evidence="1">
    <location>
        <begin position="154"/>
        <end position="179"/>
    </location>
</feature>
<keyword evidence="3" id="KW-1185">Reference proteome</keyword>
<accession>A0AAD4LHM6</accession>
<dbReference type="Proteomes" id="UP001201163">
    <property type="component" value="Unassembled WGS sequence"/>
</dbReference>
<feature type="compositionally biased region" description="Polar residues" evidence="1">
    <location>
        <begin position="332"/>
        <end position="347"/>
    </location>
</feature>
<comment type="caution">
    <text evidence="2">The sequence shown here is derived from an EMBL/GenBank/DDBJ whole genome shotgun (WGS) entry which is preliminary data.</text>
</comment>
<protein>
    <submittedName>
        <fullName evidence="2">Uncharacterized protein</fullName>
    </submittedName>
</protein>
<dbReference type="EMBL" id="JAKELL010000040">
    <property type="protein sequence ID" value="KAH8988847.1"/>
    <property type="molecule type" value="Genomic_DNA"/>
</dbReference>
<reference evidence="2" key="1">
    <citation type="submission" date="2022-01" db="EMBL/GenBank/DDBJ databases">
        <title>Comparative genomics reveals a dynamic genome evolution in the ectomycorrhizal milk-cap (Lactarius) mushrooms.</title>
        <authorList>
            <consortium name="DOE Joint Genome Institute"/>
            <person name="Lebreton A."/>
            <person name="Tang N."/>
            <person name="Kuo A."/>
            <person name="LaButti K."/>
            <person name="Drula E."/>
            <person name="Barry K."/>
            <person name="Clum A."/>
            <person name="Lipzen A."/>
            <person name="Mousain D."/>
            <person name="Ng V."/>
            <person name="Wang R."/>
            <person name="Wang X."/>
            <person name="Dai Y."/>
            <person name="Henrissat B."/>
            <person name="Grigoriev I.V."/>
            <person name="Guerin-Laguette A."/>
            <person name="Yu F."/>
            <person name="Martin F.M."/>
        </authorList>
    </citation>
    <scope>NUCLEOTIDE SEQUENCE</scope>
    <source>
        <strain evidence="2">QP</strain>
    </source>
</reference>
<feature type="region of interest" description="Disordered" evidence="1">
    <location>
        <begin position="324"/>
        <end position="389"/>
    </location>
</feature>